<dbReference type="PROSITE" id="PS51257">
    <property type="entry name" value="PROKAR_LIPOPROTEIN"/>
    <property type="match status" value="1"/>
</dbReference>
<name>A0A1L3ZTS5_9SPHN</name>
<sequence length="113" mass="11995">MADMKPSLFRIVLICPAVAMGLAACSPSPYYTGSKSLAPGAVPRDGLGRPVIDGEALVYDLPPPAPRISSDITGRPVVSSNANRIIYFEDLRYSDRPQRVADTNPGDPAGVRP</sequence>
<keyword evidence="1" id="KW-0732">Signal</keyword>
<evidence type="ECO:0000313" key="2">
    <source>
        <dbReference type="EMBL" id="API58989.1"/>
    </source>
</evidence>
<dbReference type="KEGG" id="sphj:BSL82_06415"/>
<dbReference type="EMBL" id="CP018221">
    <property type="protein sequence ID" value="API58989.1"/>
    <property type="molecule type" value="Genomic_DNA"/>
</dbReference>
<feature type="signal peptide" evidence="1">
    <location>
        <begin position="1"/>
        <end position="19"/>
    </location>
</feature>
<accession>A0A1L3ZTS5</accession>
<reference evidence="3" key="1">
    <citation type="submission" date="2016-11" db="EMBL/GenBank/DDBJ databases">
        <title>Complete Genome Sequence of alachlor-degrading Sphingomonas sp. strain JJ-A5.</title>
        <authorList>
            <person name="Lee H."/>
            <person name="Ka J.-O."/>
        </authorList>
    </citation>
    <scope>NUCLEOTIDE SEQUENCE [LARGE SCALE GENOMIC DNA]</scope>
    <source>
        <strain evidence="3">JJ-A5</strain>
    </source>
</reference>
<protein>
    <submittedName>
        <fullName evidence="2">Uncharacterized protein</fullName>
    </submittedName>
</protein>
<organism evidence="2 3">
    <name type="scientific">Tardibacter chloracetimidivorans</name>
    <dbReference type="NCBI Taxonomy" id="1921510"/>
    <lineage>
        <taxon>Bacteria</taxon>
        <taxon>Pseudomonadati</taxon>
        <taxon>Pseudomonadota</taxon>
        <taxon>Alphaproteobacteria</taxon>
        <taxon>Sphingomonadales</taxon>
        <taxon>Sphingomonadaceae</taxon>
        <taxon>Tardibacter</taxon>
    </lineage>
</organism>
<dbReference type="Proteomes" id="UP000182063">
    <property type="component" value="Chromosome"/>
</dbReference>
<keyword evidence="3" id="KW-1185">Reference proteome</keyword>
<evidence type="ECO:0000313" key="3">
    <source>
        <dbReference type="Proteomes" id="UP000182063"/>
    </source>
</evidence>
<dbReference type="AlphaFoldDB" id="A0A1L3ZTS5"/>
<feature type="chain" id="PRO_5012091958" evidence="1">
    <location>
        <begin position="20"/>
        <end position="113"/>
    </location>
</feature>
<evidence type="ECO:0000256" key="1">
    <source>
        <dbReference type="SAM" id="SignalP"/>
    </source>
</evidence>
<gene>
    <name evidence="2" type="ORF">BSL82_06415</name>
</gene>
<dbReference type="STRING" id="1921510.BSL82_06415"/>
<proteinExistence type="predicted"/>